<feature type="binding site" evidence="6">
    <location>
        <position position="116"/>
    </location>
    <ligand>
        <name>FAD</name>
        <dbReference type="ChEBI" id="CHEBI:57692"/>
    </ligand>
</feature>
<comment type="cofactor">
    <cofactor evidence="1 7">
        <name>FAD</name>
        <dbReference type="ChEBI" id="CHEBI:57692"/>
    </cofactor>
</comment>
<evidence type="ECO:0000256" key="4">
    <source>
        <dbReference type="ARBA" id="ARBA00023002"/>
    </source>
</evidence>
<evidence type="ECO:0000256" key="6">
    <source>
        <dbReference type="PIRSR" id="PIRSR601613-1"/>
    </source>
</evidence>
<comment type="similarity">
    <text evidence="3 7">Belongs to the flavin monoamine oxidase family.</text>
</comment>
<dbReference type="PANTHER" id="PTHR43563:SF14">
    <property type="entry name" value="AMINE OXIDASE"/>
    <property type="match status" value="1"/>
</dbReference>
<comment type="caution">
    <text evidence="9">The sequence shown here is derived from an EMBL/GenBank/DDBJ whole genome shotgun (WGS) entry which is preliminary data.</text>
</comment>
<name>A0A9X0D2H0_9CNID</name>
<feature type="binding site" evidence="6">
    <location>
        <position position="33"/>
    </location>
    <ligand>
        <name>substrate</name>
    </ligand>
</feature>
<dbReference type="GO" id="GO:0097621">
    <property type="term" value="F:monoamine oxidase activity"/>
    <property type="evidence" value="ECO:0007669"/>
    <property type="project" value="UniProtKB-EC"/>
</dbReference>
<dbReference type="InterPro" id="IPR050703">
    <property type="entry name" value="Flavin_MAO"/>
</dbReference>
<sequence>MARSTGKGVCESNPIAITYDATTSDGSPAILGFITSYAAAKWSTITDEMKKEAILKSLKLYFGQEAEHPLDFCVKDWSKETWNGGCPVNVMVPGAIINYGDCLRQPFLRVHWAGTETATEWRGYMNGAVQAGQRAASEVLDNYLSSGPVQTDVAE</sequence>
<dbReference type="SUPFAM" id="SSF54373">
    <property type="entry name" value="FAD-linked reductases, C-terminal domain"/>
    <property type="match status" value="1"/>
</dbReference>
<comment type="subcellular location">
    <subcellularLocation>
        <location evidence="2">Mitochondrion outer membrane</location>
        <topology evidence="2">Single-pass type IV membrane protein</topology>
        <orientation evidence="2">Cytoplasmic side</orientation>
    </subcellularLocation>
</comment>
<protein>
    <recommendedName>
        <fullName evidence="7">Amine oxidase</fullName>
        <ecNumber evidence="7">1.4.3.-</ecNumber>
    </recommendedName>
</protein>
<evidence type="ECO:0000256" key="3">
    <source>
        <dbReference type="ARBA" id="ARBA00005995"/>
    </source>
</evidence>
<dbReference type="Gene3D" id="3.50.50.60">
    <property type="entry name" value="FAD/NAD(P)-binding domain"/>
    <property type="match status" value="1"/>
</dbReference>
<organism evidence="9 10">
    <name type="scientific">Desmophyllum pertusum</name>
    <dbReference type="NCBI Taxonomy" id="174260"/>
    <lineage>
        <taxon>Eukaryota</taxon>
        <taxon>Metazoa</taxon>
        <taxon>Cnidaria</taxon>
        <taxon>Anthozoa</taxon>
        <taxon>Hexacorallia</taxon>
        <taxon>Scleractinia</taxon>
        <taxon>Caryophylliina</taxon>
        <taxon>Caryophylliidae</taxon>
        <taxon>Desmophyllum</taxon>
    </lineage>
</organism>
<dbReference type="PRINTS" id="PR00757">
    <property type="entry name" value="AMINEOXDASEF"/>
</dbReference>
<dbReference type="InterPro" id="IPR036188">
    <property type="entry name" value="FAD/NAD-bd_sf"/>
</dbReference>
<dbReference type="Proteomes" id="UP001163046">
    <property type="component" value="Unassembled WGS sequence"/>
</dbReference>
<dbReference type="Pfam" id="PF01593">
    <property type="entry name" value="Amino_oxidase"/>
    <property type="match status" value="1"/>
</dbReference>
<evidence type="ECO:0000256" key="5">
    <source>
        <dbReference type="ARBA" id="ARBA00048448"/>
    </source>
</evidence>
<dbReference type="InterPro" id="IPR001613">
    <property type="entry name" value="Flavin_amine_oxidase"/>
</dbReference>
<dbReference type="EMBL" id="MU825890">
    <property type="protein sequence ID" value="KAJ7384161.1"/>
    <property type="molecule type" value="Genomic_DNA"/>
</dbReference>
<feature type="domain" description="Amine oxidase" evidence="8">
    <location>
        <begin position="18"/>
        <end position="140"/>
    </location>
</feature>
<evidence type="ECO:0000256" key="2">
    <source>
        <dbReference type="ARBA" id="ARBA00004362"/>
    </source>
</evidence>
<comment type="catalytic activity">
    <reaction evidence="5">
        <text>a secondary aliphatic amine + O2 + H2O = a primary amine + an aldehyde + H2O2</text>
        <dbReference type="Rhea" id="RHEA:26414"/>
        <dbReference type="ChEBI" id="CHEBI:15377"/>
        <dbReference type="ChEBI" id="CHEBI:15379"/>
        <dbReference type="ChEBI" id="CHEBI:16240"/>
        <dbReference type="ChEBI" id="CHEBI:17478"/>
        <dbReference type="ChEBI" id="CHEBI:58855"/>
        <dbReference type="ChEBI" id="CHEBI:65296"/>
        <dbReference type="EC" id="1.4.3.4"/>
    </reaction>
</comment>
<dbReference type="OrthoDB" id="7777654at2759"/>
<dbReference type="EC" id="1.4.3.-" evidence="7"/>
<keyword evidence="7" id="KW-0274">FAD</keyword>
<accession>A0A9X0D2H0</accession>
<keyword evidence="4 7" id="KW-0560">Oxidoreductase</keyword>
<dbReference type="PANTHER" id="PTHR43563">
    <property type="entry name" value="AMINE OXIDASE"/>
    <property type="match status" value="1"/>
</dbReference>
<gene>
    <name evidence="9" type="ORF">OS493_023490</name>
</gene>
<dbReference type="AlphaFoldDB" id="A0A9X0D2H0"/>
<evidence type="ECO:0000259" key="8">
    <source>
        <dbReference type="Pfam" id="PF01593"/>
    </source>
</evidence>
<dbReference type="InterPro" id="IPR002937">
    <property type="entry name" value="Amino_oxidase"/>
</dbReference>
<evidence type="ECO:0000313" key="9">
    <source>
        <dbReference type="EMBL" id="KAJ7384161.1"/>
    </source>
</evidence>
<keyword evidence="7" id="KW-0285">Flavoprotein</keyword>
<proteinExistence type="inferred from homology"/>
<evidence type="ECO:0000313" key="10">
    <source>
        <dbReference type="Proteomes" id="UP001163046"/>
    </source>
</evidence>
<dbReference type="GO" id="GO:0008131">
    <property type="term" value="F:primary methylamine oxidase activity"/>
    <property type="evidence" value="ECO:0007669"/>
    <property type="project" value="UniProtKB-ARBA"/>
</dbReference>
<evidence type="ECO:0000256" key="1">
    <source>
        <dbReference type="ARBA" id="ARBA00001974"/>
    </source>
</evidence>
<dbReference type="SUPFAM" id="SSF51905">
    <property type="entry name" value="FAD/NAD(P)-binding domain"/>
    <property type="match status" value="1"/>
</dbReference>
<evidence type="ECO:0000256" key="7">
    <source>
        <dbReference type="RuleBase" id="RU362067"/>
    </source>
</evidence>
<keyword evidence="10" id="KW-1185">Reference proteome</keyword>
<reference evidence="9" key="1">
    <citation type="submission" date="2023-01" db="EMBL/GenBank/DDBJ databases">
        <title>Genome assembly of the deep-sea coral Lophelia pertusa.</title>
        <authorList>
            <person name="Herrera S."/>
            <person name="Cordes E."/>
        </authorList>
    </citation>
    <scope>NUCLEOTIDE SEQUENCE</scope>
    <source>
        <strain evidence="9">USNM1676648</strain>
        <tissue evidence="9">Polyp</tissue>
    </source>
</reference>
<dbReference type="GO" id="GO:0005741">
    <property type="term" value="C:mitochondrial outer membrane"/>
    <property type="evidence" value="ECO:0007669"/>
    <property type="project" value="UniProtKB-SubCell"/>
</dbReference>